<dbReference type="EnsemblProtists" id="HpaT814032">
    <property type="protein sequence ID" value="HpaP814032"/>
    <property type="gene ID" value="HpaG814032"/>
</dbReference>
<evidence type="ECO:0000313" key="2">
    <source>
        <dbReference type="Proteomes" id="UP000011713"/>
    </source>
</evidence>
<dbReference type="STRING" id="559515.M4C4L4"/>
<organism evidence="1 2">
    <name type="scientific">Hyaloperonospora arabidopsidis (strain Emoy2)</name>
    <name type="common">Downy mildew agent</name>
    <name type="synonym">Peronospora arabidopsidis</name>
    <dbReference type="NCBI Taxonomy" id="559515"/>
    <lineage>
        <taxon>Eukaryota</taxon>
        <taxon>Sar</taxon>
        <taxon>Stramenopiles</taxon>
        <taxon>Oomycota</taxon>
        <taxon>Peronosporomycetes</taxon>
        <taxon>Peronosporales</taxon>
        <taxon>Peronosporaceae</taxon>
        <taxon>Hyaloperonospora</taxon>
    </lineage>
</organism>
<dbReference type="Proteomes" id="UP000011713">
    <property type="component" value="Unassembled WGS sequence"/>
</dbReference>
<keyword evidence="2" id="KW-1185">Reference proteome</keyword>
<name>M4C4L4_HYAAE</name>
<proteinExistence type="predicted"/>
<dbReference type="EMBL" id="ABWE02003170">
    <property type="status" value="NOT_ANNOTATED_CDS"/>
    <property type="molecule type" value="Genomic_DNA"/>
</dbReference>
<dbReference type="AlphaFoldDB" id="M4C4L4"/>
<dbReference type="eggNOG" id="KOG3416">
    <property type="taxonomic scope" value="Eukaryota"/>
</dbReference>
<protein>
    <submittedName>
        <fullName evidence="1">Uncharacterized protein</fullName>
    </submittedName>
</protein>
<accession>M4C4L4</accession>
<evidence type="ECO:0000313" key="1">
    <source>
        <dbReference type="EnsemblProtists" id="HpaP814032"/>
    </source>
</evidence>
<dbReference type="InParanoid" id="M4C4L4"/>
<dbReference type="HOGENOM" id="CLU_1672478_0_0_1"/>
<reference evidence="2" key="1">
    <citation type="journal article" date="2010" name="Science">
        <title>Signatures of adaptation to obligate biotrophy in the Hyaloperonospora arabidopsidis genome.</title>
        <authorList>
            <person name="Baxter L."/>
            <person name="Tripathy S."/>
            <person name="Ishaque N."/>
            <person name="Boot N."/>
            <person name="Cabral A."/>
            <person name="Kemen E."/>
            <person name="Thines M."/>
            <person name="Ah-Fong A."/>
            <person name="Anderson R."/>
            <person name="Badejoko W."/>
            <person name="Bittner-Eddy P."/>
            <person name="Boore J.L."/>
            <person name="Chibucos M.C."/>
            <person name="Coates M."/>
            <person name="Dehal P."/>
            <person name="Delehaunty K."/>
            <person name="Dong S."/>
            <person name="Downton P."/>
            <person name="Dumas B."/>
            <person name="Fabro G."/>
            <person name="Fronick C."/>
            <person name="Fuerstenberg S.I."/>
            <person name="Fulton L."/>
            <person name="Gaulin E."/>
            <person name="Govers F."/>
            <person name="Hughes L."/>
            <person name="Humphray S."/>
            <person name="Jiang R.H."/>
            <person name="Judelson H."/>
            <person name="Kamoun S."/>
            <person name="Kyung K."/>
            <person name="Meijer H."/>
            <person name="Minx P."/>
            <person name="Morris P."/>
            <person name="Nelson J."/>
            <person name="Phuntumart V."/>
            <person name="Qutob D."/>
            <person name="Rehmany A."/>
            <person name="Rougon-Cardoso A."/>
            <person name="Ryden P."/>
            <person name="Torto-Alalibo T."/>
            <person name="Studholme D."/>
            <person name="Wang Y."/>
            <person name="Win J."/>
            <person name="Wood J."/>
            <person name="Clifton S.W."/>
            <person name="Rogers J."/>
            <person name="Van den Ackerveken G."/>
            <person name="Jones J.D."/>
            <person name="McDowell J.M."/>
            <person name="Beynon J."/>
            <person name="Tyler B.M."/>
        </authorList>
    </citation>
    <scope>NUCLEOTIDE SEQUENCE [LARGE SCALE GENOMIC DNA]</scope>
    <source>
        <strain evidence="2">Emoy2</strain>
    </source>
</reference>
<reference evidence="1" key="2">
    <citation type="submission" date="2015-06" db="UniProtKB">
        <authorList>
            <consortium name="EnsemblProtists"/>
        </authorList>
    </citation>
    <scope>IDENTIFICATION</scope>
    <source>
        <strain evidence="1">Emoy2</strain>
    </source>
</reference>
<dbReference type="OMA" id="NRIYLWG"/>
<sequence>MTSRSNKKPLVLTRVKELSPARCTKEVHVKVIAMECNAKDEGNVSNNATLLVGDDSGCVSLVLPKTTALQVHLGDILCLSGTQIVLKSNRIYLWGGKVERVGEFVLLFKESTNVSNITWVKDPNDPDVLMKLSPRRRAEKLSSVLLGRRNRRKNCLHVANRCK</sequence>
<dbReference type="Gene3D" id="2.40.50.140">
    <property type="entry name" value="Nucleic acid-binding proteins"/>
    <property type="match status" value="1"/>
</dbReference>
<dbReference type="InterPro" id="IPR012340">
    <property type="entry name" value="NA-bd_OB-fold"/>
</dbReference>
<dbReference type="VEuPathDB" id="FungiDB:HpaG814032"/>
<dbReference type="SUPFAM" id="SSF50249">
    <property type="entry name" value="Nucleic acid-binding proteins"/>
    <property type="match status" value="1"/>
</dbReference>